<protein>
    <recommendedName>
        <fullName evidence="3">HTH marR-type domain-containing protein</fullName>
    </recommendedName>
</protein>
<dbReference type="SUPFAM" id="SSF46785">
    <property type="entry name" value="Winged helix' DNA-binding domain"/>
    <property type="match status" value="1"/>
</dbReference>
<evidence type="ECO:0008006" key="3">
    <source>
        <dbReference type="Google" id="ProtNLM"/>
    </source>
</evidence>
<dbReference type="Proteomes" id="UP000244189">
    <property type="component" value="Unassembled WGS sequence"/>
</dbReference>
<name>A0A2T5GLH8_9SPHN</name>
<gene>
    <name evidence="1" type="ORF">C8J26_1868</name>
</gene>
<evidence type="ECO:0000313" key="1">
    <source>
        <dbReference type="EMBL" id="PTQ60159.1"/>
    </source>
</evidence>
<dbReference type="RefSeq" id="WP_107957676.1">
    <property type="nucleotide sequence ID" value="NZ_QAOG01000003.1"/>
</dbReference>
<comment type="caution">
    <text evidence="1">The sequence shown here is derived from an EMBL/GenBank/DDBJ whole genome shotgun (WGS) entry which is preliminary data.</text>
</comment>
<evidence type="ECO:0000313" key="2">
    <source>
        <dbReference type="Proteomes" id="UP000244189"/>
    </source>
</evidence>
<keyword evidence="2" id="KW-1185">Reference proteome</keyword>
<dbReference type="InterPro" id="IPR036388">
    <property type="entry name" value="WH-like_DNA-bd_sf"/>
</dbReference>
<organism evidence="1 2">
    <name type="scientific">Sphingomonas aurantiaca</name>
    <dbReference type="NCBI Taxonomy" id="185949"/>
    <lineage>
        <taxon>Bacteria</taxon>
        <taxon>Pseudomonadati</taxon>
        <taxon>Pseudomonadota</taxon>
        <taxon>Alphaproteobacteria</taxon>
        <taxon>Sphingomonadales</taxon>
        <taxon>Sphingomonadaceae</taxon>
        <taxon>Sphingomonas</taxon>
    </lineage>
</organism>
<dbReference type="AlphaFoldDB" id="A0A2T5GLH8"/>
<dbReference type="InterPro" id="IPR036390">
    <property type="entry name" value="WH_DNA-bd_sf"/>
</dbReference>
<dbReference type="Gene3D" id="1.10.10.10">
    <property type="entry name" value="Winged helix-like DNA-binding domain superfamily/Winged helix DNA-binding domain"/>
    <property type="match status" value="1"/>
</dbReference>
<sequence length="313" mass="33172">MTPLDGDFTDTRYDTGIDAILITAEAAPDRFAAALAAVGGRIVARIGWQAPFGLHAAPQLVVVEAAGVDAAVLADHLPRIVARAAVLEAALVVAMDDDQIDAVAAATLGGGTTLLVDPGVADCVAAIVVAAERTRSPAGVFDAGRETDGMRLERLNTEVARIAEALARLTRAEFAGDAPAAPIVGDRTNRYGAQPSLATPSAADVRRAIRARRLRDQFFGTALFEDPGWDMLLDLYAAELEQARVSVSSLCIAAAVAPTTALRWIARMTDTGLFERRPDMHDRRRAFMVLSERASEAMRGYILATTGANLRIP</sequence>
<proteinExistence type="predicted"/>
<reference evidence="1 2" key="1">
    <citation type="submission" date="2018-04" db="EMBL/GenBank/DDBJ databases">
        <title>Genomic Encyclopedia of Type Strains, Phase III (KMG-III): the genomes of soil and plant-associated and newly described type strains.</title>
        <authorList>
            <person name="Whitman W."/>
        </authorList>
    </citation>
    <scope>NUCLEOTIDE SEQUENCE [LARGE SCALE GENOMIC DNA]</scope>
    <source>
        <strain evidence="1 2">MA101b</strain>
    </source>
</reference>
<accession>A0A2T5GLH8</accession>
<dbReference type="EMBL" id="QAOG01000003">
    <property type="protein sequence ID" value="PTQ60159.1"/>
    <property type="molecule type" value="Genomic_DNA"/>
</dbReference>